<feature type="compositionally biased region" description="Polar residues" evidence="2">
    <location>
        <begin position="53"/>
        <end position="63"/>
    </location>
</feature>
<proteinExistence type="predicted"/>
<dbReference type="AlphaFoldDB" id="A0A9N7Z070"/>
<evidence type="ECO:0000313" key="4">
    <source>
        <dbReference type="Proteomes" id="UP001153269"/>
    </source>
</evidence>
<reference evidence="3" key="1">
    <citation type="submission" date="2020-03" db="EMBL/GenBank/DDBJ databases">
        <authorList>
            <person name="Weist P."/>
        </authorList>
    </citation>
    <scope>NUCLEOTIDE SEQUENCE</scope>
</reference>
<protein>
    <submittedName>
        <fullName evidence="3">Uncharacterized protein</fullName>
    </submittedName>
</protein>
<comment type="caution">
    <text evidence="3">The sequence shown here is derived from an EMBL/GenBank/DDBJ whole genome shotgun (WGS) entry which is preliminary data.</text>
</comment>
<gene>
    <name evidence="3" type="ORF">PLEPLA_LOCUS31848</name>
</gene>
<accession>A0A9N7Z070</accession>
<name>A0A9N7Z070_PLEPL</name>
<sequence>MVVVVMWSGRFDDDISRKTTLLKEQLKQLENQNNSLNNQIVALQRHITTLQEQNSSLHTQTALTRDPTPDKRMTMRASPGNIGALGEISDWCPANIYTQVVMHPQ</sequence>
<organism evidence="3 4">
    <name type="scientific">Pleuronectes platessa</name>
    <name type="common">European plaice</name>
    <dbReference type="NCBI Taxonomy" id="8262"/>
    <lineage>
        <taxon>Eukaryota</taxon>
        <taxon>Metazoa</taxon>
        <taxon>Chordata</taxon>
        <taxon>Craniata</taxon>
        <taxon>Vertebrata</taxon>
        <taxon>Euteleostomi</taxon>
        <taxon>Actinopterygii</taxon>
        <taxon>Neopterygii</taxon>
        <taxon>Teleostei</taxon>
        <taxon>Neoteleostei</taxon>
        <taxon>Acanthomorphata</taxon>
        <taxon>Carangaria</taxon>
        <taxon>Pleuronectiformes</taxon>
        <taxon>Pleuronectoidei</taxon>
        <taxon>Pleuronectidae</taxon>
        <taxon>Pleuronectes</taxon>
    </lineage>
</organism>
<keyword evidence="1" id="KW-0175">Coiled coil</keyword>
<evidence type="ECO:0000256" key="2">
    <source>
        <dbReference type="SAM" id="MobiDB-lite"/>
    </source>
</evidence>
<evidence type="ECO:0000256" key="1">
    <source>
        <dbReference type="SAM" id="Coils"/>
    </source>
</evidence>
<evidence type="ECO:0000313" key="3">
    <source>
        <dbReference type="EMBL" id="CAB1444132.1"/>
    </source>
</evidence>
<keyword evidence="4" id="KW-1185">Reference proteome</keyword>
<dbReference type="EMBL" id="CADEAL010003301">
    <property type="protein sequence ID" value="CAB1444132.1"/>
    <property type="molecule type" value="Genomic_DNA"/>
</dbReference>
<dbReference type="Proteomes" id="UP001153269">
    <property type="component" value="Unassembled WGS sequence"/>
</dbReference>
<feature type="region of interest" description="Disordered" evidence="2">
    <location>
        <begin position="53"/>
        <end position="74"/>
    </location>
</feature>
<feature type="coiled-coil region" evidence="1">
    <location>
        <begin position="19"/>
        <end position="53"/>
    </location>
</feature>